<feature type="signal peptide" evidence="1">
    <location>
        <begin position="1"/>
        <end position="19"/>
    </location>
</feature>
<feature type="domain" description="PiggyBac transposable element-derived protein" evidence="2">
    <location>
        <begin position="191"/>
        <end position="243"/>
    </location>
</feature>
<evidence type="ECO:0000313" key="3">
    <source>
        <dbReference type="EMBL" id="KAJ8349396.1"/>
    </source>
</evidence>
<keyword evidence="1" id="KW-0732">Signal</keyword>
<evidence type="ECO:0000313" key="4">
    <source>
        <dbReference type="Proteomes" id="UP001152622"/>
    </source>
</evidence>
<feature type="chain" id="PRO_5040342300" description="PiggyBac transposable element-derived protein domain-containing protein" evidence="1">
    <location>
        <begin position="20"/>
        <end position="266"/>
    </location>
</feature>
<protein>
    <recommendedName>
        <fullName evidence="2">PiggyBac transposable element-derived protein domain-containing protein</fullName>
    </recommendedName>
</protein>
<comment type="caution">
    <text evidence="3">The sequence shown here is derived from an EMBL/GenBank/DDBJ whole genome shotgun (WGS) entry which is preliminary data.</text>
</comment>
<proteinExistence type="predicted"/>
<keyword evidence="4" id="KW-1185">Reference proteome</keyword>
<reference evidence="3" key="1">
    <citation type="journal article" date="2023" name="Science">
        <title>Genome structures resolve the early diversification of teleost fishes.</title>
        <authorList>
            <person name="Parey E."/>
            <person name="Louis A."/>
            <person name="Montfort J."/>
            <person name="Bouchez O."/>
            <person name="Roques C."/>
            <person name="Iampietro C."/>
            <person name="Lluch J."/>
            <person name="Castinel A."/>
            <person name="Donnadieu C."/>
            <person name="Desvignes T."/>
            <person name="Floi Bucao C."/>
            <person name="Jouanno E."/>
            <person name="Wen M."/>
            <person name="Mejri S."/>
            <person name="Dirks R."/>
            <person name="Jansen H."/>
            <person name="Henkel C."/>
            <person name="Chen W.J."/>
            <person name="Zahm M."/>
            <person name="Cabau C."/>
            <person name="Klopp C."/>
            <person name="Thompson A.W."/>
            <person name="Robinson-Rechavi M."/>
            <person name="Braasch I."/>
            <person name="Lecointre G."/>
            <person name="Bobe J."/>
            <person name="Postlethwait J.H."/>
            <person name="Berthelot C."/>
            <person name="Roest Crollius H."/>
            <person name="Guiguen Y."/>
        </authorList>
    </citation>
    <scope>NUCLEOTIDE SEQUENCE</scope>
    <source>
        <strain evidence="3">WJC10195</strain>
    </source>
</reference>
<gene>
    <name evidence="3" type="ORF">SKAU_G00245260</name>
</gene>
<dbReference type="Proteomes" id="UP001152622">
    <property type="component" value="Chromosome 9"/>
</dbReference>
<accession>A0A9Q1F1T6</accession>
<dbReference type="InterPro" id="IPR029526">
    <property type="entry name" value="PGBD"/>
</dbReference>
<evidence type="ECO:0000259" key="2">
    <source>
        <dbReference type="Pfam" id="PF13843"/>
    </source>
</evidence>
<name>A0A9Q1F1T6_SYNKA</name>
<dbReference type="OrthoDB" id="9986773at2759"/>
<organism evidence="3 4">
    <name type="scientific">Synaphobranchus kaupii</name>
    <name type="common">Kaup's arrowtooth eel</name>
    <dbReference type="NCBI Taxonomy" id="118154"/>
    <lineage>
        <taxon>Eukaryota</taxon>
        <taxon>Metazoa</taxon>
        <taxon>Chordata</taxon>
        <taxon>Craniata</taxon>
        <taxon>Vertebrata</taxon>
        <taxon>Euteleostomi</taxon>
        <taxon>Actinopterygii</taxon>
        <taxon>Neopterygii</taxon>
        <taxon>Teleostei</taxon>
        <taxon>Anguilliformes</taxon>
        <taxon>Synaphobranchidae</taxon>
        <taxon>Synaphobranchus</taxon>
    </lineage>
</organism>
<evidence type="ECO:0000256" key="1">
    <source>
        <dbReference type="SAM" id="SignalP"/>
    </source>
</evidence>
<dbReference type="AlphaFoldDB" id="A0A9Q1F1T6"/>
<dbReference type="Pfam" id="PF13843">
    <property type="entry name" value="DDE_Tnp_1_7"/>
    <property type="match status" value="2"/>
</dbReference>
<dbReference type="PANTHER" id="PTHR46599:SF3">
    <property type="entry name" value="PIGGYBAC TRANSPOSABLE ELEMENT-DERIVED PROTEIN 4"/>
    <property type="match status" value="1"/>
</dbReference>
<sequence length="266" mass="30662">MLKYLSIVLYLGLVKPSAARDLWRKDRLHNHPFPCGVMPGYRAYYHPHQNLAIDERMVASKARHGMKQYLKDKPTKWGFKLFVLADSKTGYTCDFNVYQGKALTPSGNGLSFDAVVNLLRVPYLGTGYHVFVDNFYTSTALFQHLHIHYGACGTIRENRIGFPKTTMNSLPKKAVRGDMRWIRDGPLLRAVTIPEPVLEYNKYMEGVDLSDALINYFSVTQKCRHWYKKLFLHFVDIAVVNSYILHKEMALEKQHKPITQKLFTAS</sequence>
<dbReference type="EMBL" id="JAINUF010000009">
    <property type="protein sequence ID" value="KAJ8349396.1"/>
    <property type="molecule type" value="Genomic_DNA"/>
</dbReference>
<dbReference type="PANTHER" id="PTHR46599">
    <property type="entry name" value="PIGGYBAC TRANSPOSABLE ELEMENT-DERIVED PROTEIN 4"/>
    <property type="match status" value="1"/>
</dbReference>
<feature type="domain" description="PiggyBac transposable element-derived protein" evidence="2">
    <location>
        <begin position="42"/>
        <end position="175"/>
    </location>
</feature>